<dbReference type="GO" id="GO:0003676">
    <property type="term" value="F:nucleic acid binding"/>
    <property type="evidence" value="ECO:0007669"/>
    <property type="project" value="InterPro"/>
</dbReference>
<dbReference type="SUPFAM" id="SSF53098">
    <property type="entry name" value="Ribonuclease H-like"/>
    <property type="match status" value="1"/>
</dbReference>
<dbReference type="GO" id="GO:0015074">
    <property type="term" value="P:DNA integration"/>
    <property type="evidence" value="ECO:0007669"/>
    <property type="project" value="InterPro"/>
</dbReference>
<dbReference type="InterPro" id="IPR050951">
    <property type="entry name" value="Retrovirus_Pol_polyprotein"/>
</dbReference>
<dbReference type="Gene3D" id="3.30.420.10">
    <property type="entry name" value="Ribonuclease H-like superfamily/Ribonuclease H"/>
    <property type="match status" value="1"/>
</dbReference>
<gene>
    <name evidence="2" type="ORF">Scaly_3146200</name>
</gene>
<reference evidence="2" key="2">
    <citation type="journal article" date="2024" name="Plant">
        <title>Genomic evolution and insights into agronomic trait innovations of Sesamum species.</title>
        <authorList>
            <person name="Miao H."/>
            <person name="Wang L."/>
            <person name="Qu L."/>
            <person name="Liu H."/>
            <person name="Sun Y."/>
            <person name="Le M."/>
            <person name="Wang Q."/>
            <person name="Wei S."/>
            <person name="Zheng Y."/>
            <person name="Lin W."/>
            <person name="Duan Y."/>
            <person name="Cao H."/>
            <person name="Xiong S."/>
            <person name="Wang X."/>
            <person name="Wei L."/>
            <person name="Li C."/>
            <person name="Ma Q."/>
            <person name="Ju M."/>
            <person name="Zhao R."/>
            <person name="Li G."/>
            <person name="Mu C."/>
            <person name="Tian Q."/>
            <person name="Mei H."/>
            <person name="Zhang T."/>
            <person name="Gao T."/>
            <person name="Zhang H."/>
        </authorList>
    </citation>
    <scope>NUCLEOTIDE SEQUENCE</scope>
    <source>
        <strain evidence="2">KEN8</strain>
    </source>
</reference>
<dbReference type="PANTHER" id="PTHR37984">
    <property type="entry name" value="PROTEIN CBG26694"/>
    <property type="match status" value="1"/>
</dbReference>
<sequence>MALVMRIIEIEATDQKNGLLLANYVKDCLEYAKKHESCQLYANFIHQSPEPLHPTIALWPFDIWGLEVVRPITPKSSAGHIHILVAADYFSKWADVVPLKEVKKETIVDFIYINIIFRYEIPRYIIIENGRFFQNKSMDKLCAQFGFKQHNSLMYNVATIG</sequence>
<protein>
    <recommendedName>
        <fullName evidence="1">Integrase catalytic domain-containing protein</fullName>
    </recommendedName>
</protein>
<name>A0AAW2JFR8_9LAMI</name>
<dbReference type="EMBL" id="JACGWM010001409">
    <property type="protein sequence ID" value="KAL0293187.1"/>
    <property type="molecule type" value="Genomic_DNA"/>
</dbReference>
<dbReference type="InterPro" id="IPR012337">
    <property type="entry name" value="RNaseH-like_sf"/>
</dbReference>
<reference evidence="2" key="1">
    <citation type="submission" date="2020-06" db="EMBL/GenBank/DDBJ databases">
        <authorList>
            <person name="Li T."/>
            <person name="Hu X."/>
            <person name="Zhang T."/>
            <person name="Song X."/>
            <person name="Zhang H."/>
            <person name="Dai N."/>
            <person name="Sheng W."/>
            <person name="Hou X."/>
            <person name="Wei L."/>
        </authorList>
    </citation>
    <scope>NUCLEOTIDE SEQUENCE</scope>
    <source>
        <strain evidence="2">KEN8</strain>
        <tissue evidence="2">Leaf</tissue>
    </source>
</reference>
<proteinExistence type="predicted"/>
<dbReference type="InterPro" id="IPR001584">
    <property type="entry name" value="Integrase_cat-core"/>
</dbReference>
<organism evidence="2">
    <name type="scientific">Sesamum calycinum</name>
    <dbReference type="NCBI Taxonomy" id="2727403"/>
    <lineage>
        <taxon>Eukaryota</taxon>
        <taxon>Viridiplantae</taxon>
        <taxon>Streptophyta</taxon>
        <taxon>Embryophyta</taxon>
        <taxon>Tracheophyta</taxon>
        <taxon>Spermatophyta</taxon>
        <taxon>Magnoliopsida</taxon>
        <taxon>eudicotyledons</taxon>
        <taxon>Gunneridae</taxon>
        <taxon>Pentapetalae</taxon>
        <taxon>asterids</taxon>
        <taxon>lamiids</taxon>
        <taxon>Lamiales</taxon>
        <taxon>Pedaliaceae</taxon>
        <taxon>Sesamum</taxon>
    </lineage>
</organism>
<dbReference type="PANTHER" id="PTHR37984:SF5">
    <property type="entry name" value="PROTEIN NYNRIN-LIKE"/>
    <property type="match status" value="1"/>
</dbReference>
<evidence type="ECO:0000259" key="1">
    <source>
        <dbReference type="PROSITE" id="PS50994"/>
    </source>
</evidence>
<feature type="domain" description="Integrase catalytic" evidence="1">
    <location>
        <begin position="50"/>
        <end position="161"/>
    </location>
</feature>
<comment type="caution">
    <text evidence="2">The sequence shown here is derived from an EMBL/GenBank/DDBJ whole genome shotgun (WGS) entry which is preliminary data.</text>
</comment>
<dbReference type="PROSITE" id="PS50994">
    <property type="entry name" value="INTEGRASE"/>
    <property type="match status" value="1"/>
</dbReference>
<accession>A0AAW2JFR8</accession>
<dbReference type="InterPro" id="IPR036397">
    <property type="entry name" value="RNaseH_sf"/>
</dbReference>
<evidence type="ECO:0000313" key="2">
    <source>
        <dbReference type="EMBL" id="KAL0293187.1"/>
    </source>
</evidence>
<dbReference type="AlphaFoldDB" id="A0AAW2JFR8"/>